<keyword evidence="1" id="KW-1133">Transmembrane helix</keyword>
<protein>
    <recommendedName>
        <fullName evidence="4">Transmembrane protein</fullName>
    </recommendedName>
</protein>
<evidence type="ECO:0008006" key="4">
    <source>
        <dbReference type="Google" id="ProtNLM"/>
    </source>
</evidence>
<keyword evidence="3" id="KW-1185">Reference proteome</keyword>
<name>A0A843VUN5_COLES</name>
<evidence type="ECO:0000313" key="2">
    <source>
        <dbReference type="EMBL" id="MQL99635.1"/>
    </source>
</evidence>
<accession>A0A843VUN5</accession>
<evidence type="ECO:0000256" key="1">
    <source>
        <dbReference type="SAM" id="Phobius"/>
    </source>
</evidence>
<dbReference type="Proteomes" id="UP000652761">
    <property type="component" value="Unassembled WGS sequence"/>
</dbReference>
<dbReference type="AlphaFoldDB" id="A0A843VUN5"/>
<keyword evidence="1" id="KW-0812">Transmembrane</keyword>
<keyword evidence="1" id="KW-0472">Membrane</keyword>
<organism evidence="2 3">
    <name type="scientific">Colocasia esculenta</name>
    <name type="common">Wild taro</name>
    <name type="synonym">Arum esculentum</name>
    <dbReference type="NCBI Taxonomy" id="4460"/>
    <lineage>
        <taxon>Eukaryota</taxon>
        <taxon>Viridiplantae</taxon>
        <taxon>Streptophyta</taxon>
        <taxon>Embryophyta</taxon>
        <taxon>Tracheophyta</taxon>
        <taxon>Spermatophyta</taxon>
        <taxon>Magnoliopsida</taxon>
        <taxon>Liliopsida</taxon>
        <taxon>Araceae</taxon>
        <taxon>Aroideae</taxon>
        <taxon>Colocasieae</taxon>
        <taxon>Colocasia</taxon>
    </lineage>
</organism>
<feature type="transmembrane region" description="Helical" evidence="1">
    <location>
        <begin position="434"/>
        <end position="463"/>
    </location>
</feature>
<feature type="transmembrane region" description="Helical" evidence="1">
    <location>
        <begin position="475"/>
        <end position="508"/>
    </location>
</feature>
<gene>
    <name evidence="2" type="ORF">Taro_032360</name>
</gene>
<comment type="caution">
    <text evidence="2">The sequence shown here is derived from an EMBL/GenBank/DDBJ whole genome shotgun (WGS) entry which is preliminary data.</text>
</comment>
<proteinExistence type="predicted"/>
<evidence type="ECO:0000313" key="3">
    <source>
        <dbReference type="Proteomes" id="UP000652761"/>
    </source>
</evidence>
<sequence length="697" mass="76302">MAGDPFSLSPSFPSLLPLRRYFVSLSPLCVFQARRRAVSGVPASWSLHGARRRSPSGFVDSVSTFSKLPSPMWYVCGLWAAPGWSISWVYLSVGVATAGCCHDVLPRRNRVAVAVPFPIAMGRFAIRTFWWGTRQLTSLRSVTEGDTFMVMSWQQCQEGSGSFVHAFGWPKALSRVCACLVLAELVVGYKPAVQRGCLHCLGPPSSGAFERAFGATSVLELAAELADSRAEGKTRMLVPVLSSVCSWRVRCQLLVGSPIVRGLAVYSVKLHWRYSELLTRDSHVVVGNCVLCRVLLATEWVADWSFPLWLSATMYSARFRWRQSALLTGVSRVAAGNYVLCRVLLATERVADWLVPTARHTALAGDPFSLSPSFPSLLPLRRCSASLSPLCVFQARWRVVSGRDCLNPFRSGWIGSPSGFVDSVSSFSLLPSTVWYVCGLWAAPGWSIPWVCLSIGVATVVCFATPEEASARSVFLVPLACTVALAWLCLAPVGVVGLAFGRLVLLVVSASVFSRFCGPILGCAEHCFRFVPDFVGFCGSRAHPPYFLQLGARRRGSSVSDGLRRQLWRRVVVSSSESECCELLYLSELRVVFCKSSGCNRSCSRPTLQLDLQHRIPSKPTDGATPPIPPPARWSCCSSPHLPQYYWKLSKPIHPHLLLDLPEHPLDPAGWQLTLGLVGPPATRQVGCKGRGSEFES</sequence>
<dbReference type="EMBL" id="NMUH01002383">
    <property type="protein sequence ID" value="MQL99635.1"/>
    <property type="molecule type" value="Genomic_DNA"/>
</dbReference>
<reference evidence="2" key="1">
    <citation type="submission" date="2017-07" db="EMBL/GenBank/DDBJ databases">
        <title>Taro Niue Genome Assembly and Annotation.</title>
        <authorList>
            <person name="Atibalentja N."/>
            <person name="Keating K."/>
            <person name="Fields C.J."/>
        </authorList>
    </citation>
    <scope>NUCLEOTIDE SEQUENCE</scope>
    <source>
        <strain evidence="2">Niue_2</strain>
        <tissue evidence="2">Leaf</tissue>
    </source>
</reference>